<organism evidence="1 2">
    <name type="scientific">Steinernema carpocapsae</name>
    <name type="common">Entomopathogenic nematode</name>
    <dbReference type="NCBI Taxonomy" id="34508"/>
    <lineage>
        <taxon>Eukaryota</taxon>
        <taxon>Metazoa</taxon>
        <taxon>Ecdysozoa</taxon>
        <taxon>Nematoda</taxon>
        <taxon>Chromadorea</taxon>
        <taxon>Rhabditida</taxon>
        <taxon>Tylenchina</taxon>
        <taxon>Panagrolaimomorpha</taxon>
        <taxon>Strongyloidoidea</taxon>
        <taxon>Steinernematidae</taxon>
        <taxon>Steinernema</taxon>
    </lineage>
</organism>
<name>A0A4U5NWH2_STECR</name>
<dbReference type="Proteomes" id="UP000298663">
    <property type="component" value="Unassembled WGS sequence"/>
</dbReference>
<protein>
    <submittedName>
        <fullName evidence="1">Uncharacterized protein</fullName>
    </submittedName>
</protein>
<proteinExistence type="predicted"/>
<evidence type="ECO:0000313" key="2">
    <source>
        <dbReference type="Proteomes" id="UP000298663"/>
    </source>
</evidence>
<reference evidence="1 2" key="2">
    <citation type="journal article" date="2019" name="G3 (Bethesda)">
        <title>Hybrid Assembly of the Genome of the Entomopathogenic Nematode Steinernema carpocapsae Identifies the X-Chromosome.</title>
        <authorList>
            <person name="Serra L."/>
            <person name="Macchietto M."/>
            <person name="Macias-Munoz A."/>
            <person name="McGill C.J."/>
            <person name="Rodriguez I.M."/>
            <person name="Rodriguez B."/>
            <person name="Murad R."/>
            <person name="Mortazavi A."/>
        </authorList>
    </citation>
    <scope>NUCLEOTIDE SEQUENCE [LARGE SCALE GENOMIC DNA]</scope>
    <source>
        <strain evidence="1 2">ALL</strain>
    </source>
</reference>
<dbReference type="AlphaFoldDB" id="A0A4U5NWH2"/>
<sequence>MLLYDADDRRPAKPEAVSDGVSVCLMVCISTSPPPLPLLAIRRRRRLSLCSFPIPRPLCCPEMESPERPERRRGRRSE</sequence>
<keyword evidence="2" id="KW-1185">Reference proteome</keyword>
<gene>
    <name evidence="1" type="ORF">L596_011957</name>
</gene>
<evidence type="ECO:0000313" key="1">
    <source>
        <dbReference type="EMBL" id="TKR87583.1"/>
    </source>
</evidence>
<accession>A0A4U5NWH2</accession>
<comment type="caution">
    <text evidence="1">The sequence shown here is derived from an EMBL/GenBank/DDBJ whole genome shotgun (WGS) entry which is preliminary data.</text>
</comment>
<reference evidence="1 2" key="1">
    <citation type="journal article" date="2015" name="Genome Biol.">
        <title>Comparative genomics of Steinernema reveals deeply conserved gene regulatory networks.</title>
        <authorList>
            <person name="Dillman A.R."/>
            <person name="Macchietto M."/>
            <person name="Porter C.F."/>
            <person name="Rogers A."/>
            <person name="Williams B."/>
            <person name="Antoshechkin I."/>
            <person name="Lee M.M."/>
            <person name="Goodwin Z."/>
            <person name="Lu X."/>
            <person name="Lewis E.E."/>
            <person name="Goodrich-Blair H."/>
            <person name="Stock S.P."/>
            <person name="Adams B.J."/>
            <person name="Sternberg P.W."/>
            <person name="Mortazavi A."/>
        </authorList>
    </citation>
    <scope>NUCLEOTIDE SEQUENCE [LARGE SCALE GENOMIC DNA]</scope>
    <source>
        <strain evidence="1 2">ALL</strain>
    </source>
</reference>
<dbReference type="EMBL" id="AZBU02000003">
    <property type="protein sequence ID" value="TKR87583.1"/>
    <property type="molecule type" value="Genomic_DNA"/>
</dbReference>